<feature type="non-terminal residue" evidence="2">
    <location>
        <position position="1"/>
    </location>
</feature>
<feature type="transmembrane region" description="Helical" evidence="1">
    <location>
        <begin position="73"/>
        <end position="92"/>
    </location>
</feature>
<proteinExistence type="predicted"/>
<organism evidence="2 3">
    <name type="scientific">Rhizopus microsporus</name>
    <dbReference type="NCBI Taxonomy" id="58291"/>
    <lineage>
        <taxon>Eukaryota</taxon>
        <taxon>Fungi</taxon>
        <taxon>Fungi incertae sedis</taxon>
        <taxon>Mucoromycota</taxon>
        <taxon>Mucoromycotina</taxon>
        <taxon>Mucoromycetes</taxon>
        <taxon>Mucorales</taxon>
        <taxon>Mucorineae</taxon>
        <taxon>Rhizopodaceae</taxon>
        <taxon>Rhizopus</taxon>
    </lineage>
</organism>
<sequence>DNFKRWARAYQPAIYTNMETNNYIESWHNQLETTYLKSFSKGKYQQVIRDEYKHIIVRTFYNYSLYTLYQKKSPTSAIVTTYYVFVILLVIMNKDEA</sequence>
<accession>A0A1X0SF34</accession>
<evidence type="ECO:0000313" key="2">
    <source>
        <dbReference type="EMBL" id="ORE22934.1"/>
    </source>
</evidence>
<keyword evidence="1" id="KW-1133">Transmembrane helix</keyword>
<reference evidence="2 3" key="1">
    <citation type="journal article" date="2016" name="Proc. Natl. Acad. Sci. U.S.A.">
        <title>Lipid metabolic changes in an early divergent fungus govern the establishment of a mutualistic symbiosis with endobacteria.</title>
        <authorList>
            <person name="Lastovetsky O.A."/>
            <person name="Gaspar M.L."/>
            <person name="Mondo S.J."/>
            <person name="LaButti K.M."/>
            <person name="Sandor L."/>
            <person name="Grigoriev I.V."/>
            <person name="Henry S.A."/>
            <person name="Pawlowska T.E."/>
        </authorList>
    </citation>
    <scope>NUCLEOTIDE SEQUENCE [LARGE SCALE GENOMIC DNA]</scope>
    <source>
        <strain evidence="2 3">ATCC 11559</strain>
    </source>
</reference>
<evidence type="ECO:0000313" key="3">
    <source>
        <dbReference type="Proteomes" id="UP000242381"/>
    </source>
</evidence>
<name>A0A1X0SF34_RHIZD</name>
<dbReference type="AlphaFoldDB" id="A0A1X0SF34"/>
<keyword evidence="1" id="KW-0472">Membrane</keyword>
<gene>
    <name evidence="2" type="ORF">BCV71DRAFT_170970</name>
</gene>
<protein>
    <submittedName>
        <fullName evidence="2">Uncharacterized protein</fullName>
    </submittedName>
</protein>
<dbReference type="EMBL" id="KV921262">
    <property type="protein sequence ID" value="ORE22934.1"/>
    <property type="molecule type" value="Genomic_DNA"/>
</dbReference>
<dbReference type="Proteomes" id="UP000242381">
    <property type="component" value="Unassembled WGS sequence"/>
</dbReference>
<evidence type="ECO:0000256" key="1">
    <source>
        <dbReference type="SAM" id="Phobius"/>
    </source>
</evidence>
<keyword evidence="1" id="KW-0812">Transmembrane</keyword>